<keyword evidence="2" id="KW-0472">Membrane</keyword>
<organism evidence="3 4">
    <name type="scientific">Thanatephorus cucumeris (strain AG1-IB / isolate 7/3/14)</name>
    <name type="common">Lettuce bottom rot fungus</name>
    <name type="synonym">Rhizoctonia solani</name>
    <dbReference type="NCBI Taxonomy" id="1108050"/>
    <lineage>
        <taxon>Eukaryota</taxon>
        <taxon>Fungi</taxon>
        <taxon>Dikarya</taxon>
        <taxon>Basidiomycota</taxon>
        <taxon>Agaricomycotina</taxon>
        <taxon>Agaricomycetes</taxon>
        <taxon>Cantharellales</taxon>
        <taxon>Ceratobasidiaceae</taxon>
        <taxon>Rhizoctonia</taxon>
        <taxon>Rhizoctonia solani AG-1</taxon>
    </lineage>
</organism>
<dbReference type="Proteomes" id="UP000012065">
    <property type="component" value="Unassembled WGS sequence"/>
</dbReference>
<reference evidence="3 4" key="1">
    <citation type="journal article" date="2013" name="J. Biotechnol.">
        <title>Establishment and interpretation of the genome sequence of the phytopathogenic fungus Rhizoctonia solani AG1-IB isolate 7/3/14.</title>
        <authorList>
            <person name="Wibberg D.W."/>
            <person name="Jelonek L.J."/>
            <person name="Rupp O.R."/>
            <person name="Hennig M.H."/>
            <person name="Eikmeyer F.E."/>
            <person name="Goesmann A.G."/>
            <person name="Hartmann A.H."/>
            <person name="Borriss R.B."/>
            <person name="Grosch R.G."/>
            <person name="Puehler A.P."/>
            <person name="Schlueter A.S."/>
        </authorList>
    </citation>
    <scope>NUCLEOTIDE SEQUENCE [LARGE SCALE GENOMIC DNA]</scope>
    <source>
        <strain evidence="4">AG1-IB / isolate 7/3/14</strain>
    </source>
</reference>
<keyword evidence="2" id="KW-0812">Transmembrane</keyword>
<feature type="transmembrane region" description="Helical" evidence="2">
    <location>
        <begin position="508"/>
        <end position="530"/>
    </location>
</feature>
<name>M5BNN8_THACB</name>
<evidence type="ECO:0000313" key="3">
    <source>
        <dbReference type="EMBL" id="CCO27925.1"/>
    </source>
</evidence>
<keyword evidence="2" id="KW-1133">Transmembrane helix</keyword>
<feature type="region of interest" description="Disordered" evidence="1">
    <location>
        <begin position="478"/>
        <end position="498"/>
    </location>
</feature>
<evidence type="ECO:0000313" key="4">
    <source>
        <dbReference type="Proteomes" id="UP000012065"/>
    </source>
</evidence>
<feature type="compositionally biased region" description="Basic and acidic residues" evidence="1">
    <location>
        <begin position="655"/>
        <end position="665"/>
    </location>
</feature>
<gene>
    <name evidence="3" type="ORF">BN14_01915</name>
</gene>
<evidence type="ECO:0000256" key="2">
    <source>
        <dbReference type="SAM" id="Phobius"/>
    </source>
</evidence>
<evidence type="ECO:0008006" key="5">
    <source>
        <dbReference type="Google" id="ProtNLM"/>
    </source>
</evidence>
<dbReference type="EMBL" id="CAOJ01002593">
    <property type="protein sequence ID" value="CCO27925.1"/>
    <property type="molecule type" value="Genomic_DNA"/>
</dbReference>
<feature type="region of interest" description="Disordered" evidence="1">
    <location>
        <begin position="615"/>
        <end position="752"/>
    </location>
</feature>
<dbReference type="CDD" id="cd12087">
    <property type="entry name" value="TM_EGFR-like"/>
    <property type="match status" value="1"/>
</dbReference>
<dbReference type="AlphaFoldDB" id="M5BNN8"/>
<accession>M5BNN8</accession>
<evidence type="ECO:0000256" key="1">
    <source>
        <dbReference type="SAM" id="MobiDB-lite"/>
    </source>
</evidence>
<proteinExistence type="predicted"/>
<protein>
    <recommendedName>
        <fullName evidence="5">Alphaherpesvirus glycoprotein E domain-containing protein</fullName>
    </recommendedName>
</protein>
<comment type="caution">
    <text evidence="3">The sequence shown here is derived from an EMBL/GenBank/DDBJ whole genome shotgun (WGS) entry which is preliminary data.</text>
</comment>
<dbReference type="HOGENOM" id="CLU_012541_0_0_1"/>
<sequence>MSVTSSLTTSVVVTMAAPDGTSYYKTSLPSQPLETQIYQNTEPTTTIESEPVATVAPKIPERIVHRLTIDLGACAGFTLPWLQLIAGELGDLVAIGAGKFEVELGPDPELNYFGLGVSLKDDGVRCGSEGDPSISITTGGNFGLDISVIRSGGYSKAMYPFNIWLKDGVVWDTHPANSPEEAYHCWGWGGDECPYTFKNGGGTGSADWTLSSENPAGDVHIDFCPTDGPIWSSILPNPSPESSGPTHQSTYVILPTQTTVSTSTFTRPFLEATKPSVLTITKEADCDEPLGCISYSTYFVEESITSYRSTFITPLPWTTKYGETKVIPDAPTTVLETTFFTTPPPTTTPSMLGAITITSTEPPSFQGVRPSSTLTELGVRPTTSDSPPTVIQTYSYITDNIGSTVSTSSYDVTVSPQPITTPAPDAQHTLTTWSTWMTVNGSTIPAIAGEVGVLSTVSATYLFESGSVIPLSELSTRTAAPHQTPAPSPTAAASVNDNLNSQGRGGKIAGAVVGTLVGLVLGGILLWYICHRRQRRHMRNSFARGDASWLETRNEVGSSDGSRMVVDLDEEPRIDQSYVEPWVEPRTGVPVPRKGGHAEMESVPGGHEIVSAVIGPRRMPKASGGEGVPLRAHDHRSRDQHQHPVVAAVRTGKSTSRDEPTRRPDAMISQRPVPSSYLNPSLANPSLVLPPTSRNGSPSPPTPVAPPIRGVLPPREASHPQTGPSRRRREDEEQGGHDAIPPLYNEAWKDAR</sequence>
<feature type="compositionally biased region" description="Low complexity" evidence="1">
    <location>
        <begin position="478"/>
        <end position="493"/>
    </location>
</feature>
<feature type="compositionally biased region" description="Polar residues" evidence="1">
    <location>
        <begin position="672"/>
        <end position="684"/>
    </location>
</feature>